<dbReference type="CDD" id="cd02440">
    <property type="entry name" value="AdoMet_MTases"/>
    <property type="match status" value="1"/>
</dbReference>
<evidence type="ECO:0000256" key="1">
    <source>
        <dbReference type="ARBA" id="ARBA00005369"/>
    </source>
</evidence>
<gene>
    <name evidence="2" type="ORF">METZ01_LOCUS468200</name>
</gene>
<dbReference type="InterPro" id="IPR029063">
    <property type="entry name" value="SAM-dependent_MTases_sf"/>
</dbReference>
<accession>A0A383B5B8</accession>
<proteinExistence type="inferred from homology"/>
<dbReference type="AlphaFoldDB" id="A0A383B5B8"/>
<dbReference type="SUPFAM" id="SSF53335">
    <property type="entry name" value="S-adenosyl-L-methionine-dependent methyltransferases"/>
    <property type="match status" value="1"/>
</dbReference>
<feature type="non-terminal residue" evidence="2">
    <location>
        <position position="181"/>
    </location>
</feature>
<dbReference type="GO" id="GO:0004719">
    <property type="term" value="F:protein-L-isoaspartate (D-aspartate) O-methyltransferase activity"/>
    <property type="evidence" value="ECO:0007669"/>
    <property type="project" value="InterPro"/>
</dbReference>
<evidence type="ECO:0008006" key="3">
    <source>
        <dbReference type="Google" id="ProtNLM"/>
    </source>
</evidence>
<sequence length="181" mass="19565">MDYPAARHNMVENQIRVNRVTHQGIINAFGKIPREVFVPDNLATLAYVDEKLMITEGRYLLQPMVLALLLQSAKIRPDDVVLEIGCGTGYSTAILASIANTVVAIEEDEALAKQATNNMVELGVDNAAIMTSPLAEGYKKQHPYNAIVLSGSVAKVPESILAQLIDGGRLVTVVNKHDSLG</sequence>
<dbReference type="PANTHER" id="PTHR11579">
    <property type="entry name" value="PROTEIN-L-ISOASPARTATE O-METHYLTRANSFERASE"/>
    <property type="match status" value="1"/>
</dbReference>
<comment type="similarity">
    <text evidence="1">Belongs to the methyltransferase superfamily. L-isoaspartyl/D-aspartyl protein methyltransferase family.</text>
</comment>
<dbReference type="Pfam" id="PF01135">
    <property type="entry name" value="PCMT"/>
    <property type="match status" value="1"/>
</dbReference>
<protein>
    <recommendedName>
        <fullName evidence="3">Protein-L-isoaspartate(D-aspartate) O-methyltransferase</fullName>
    </recommendedName>
</protein>
<dbReference type="InterPro" id="IPR000682">
    <property type="entry name" value="PCMT"/>
</dbReference>
<reference evidence="2" key="1">
    <citation type="submission" date="2018-05" db="EMBL/GenBank/DDBJ databases">
        <authorList>
            <person name="Lanie J.A."/>
            <person name="Ng W.-L."/>
            <person name="Kazmierczak K.M."/>
            <person name="Andrzejewski T.M."/>
            <person name="Davidsen T.M."/>
            <person name="Wayne K.J."/>
            <person name="Tettelin H."/>
            <person name="Glass J.I."/>
            <person name="Rusch D."/>
            <person name="Podicherti R."/>
            <person name="Tsui H.-C.T."/>
            <person name="Winkler M.E."/>
        </authorList>
    </citation>
    <scope>NUCLEOTIDE SEQUENCE</scope>
</reference>
<dbReference type="Gene3D" id="3.40.50.150">
    <property type="entry name" value="Vaccinia Virus protein VP39"/>
    <property type="match status" value="1"/>
</dbReference>
<name>A0A383B5B8_9ZZZZ</name>
<evidence type="ECO:0000313" key="2">
    <source>
        <dbReference type="EMBL" id="SVE15346.1"/>
    </source>
</evidence>
<dbReference type="EMBL" id="UINC01197721">
    <property type="protein sequence ID" value="SVE15346.1"/>
    <property type="molecule type" value="Genomic_DNA"/>
</dbReference>
<organism evidence="2">
    <name type="scientific">marine metagenome</name>
    <dbReference type="NCBI Taxonomy" id="408172"/>
    <lineage>
        <taxon>unclassified sequences</taxon>
        <taxon>metagenomes</taxon>
        <taxon>ecological metagenomes</taxon>
    </lineage>
</organism>
<dbReference type="GO" id="GO:0005737">
    <property type="term" value="C:cytoplasm"/>
    <property type="evidence" value="ECO:0007669"/>
    <property type="project" value="TreeGrafter"/>
</dbReference>
<dbReference type="PANTHER" id="PTHR11579:SF18">
    <property type="entry name" value="PROTEIN-L-ISOASPARTATE O-METHYLTRANSFERASE"/>
    <property type="match status" value="1"/>
</dbReference>